<dbReference type="EC" id="2.7.12.1" evidence="3"/>
<dbReference type="CDD" id="cd14226">
    <property type="entry name" value="PKc_DYRK1"/>
    <property type="match status" value="1"/>
</dbReference>
<feature type="domain" description="Protein kinase" evidence="17">
    <location>
        <begin position="186"/>
        <end position="506"/>
    </location>
</feature>
<evidence type="ECO:0000256" key="13">
    <source>
        <dbReference type="ARBA" id="ARBA00049308"/>
    </source>
</evidence>
<dbReference type="SUPFAM" id="SSF56112">
    <property type="entry name" value="Protein kinase-like (PK-like)"/>
    <property type="match status" value="1"/>
</dbReference>
<dbReference type="InterPro" id="IPR011009">
    <property type="entry name" value="Kinase-like_dom_sf"/>
</dbReference>
<feature type="region of interest" description="Disordered" evidence="16">
    <location>
        <begin position="570"/>
        <end position="606"/>
    </location>
</feature>
<keyword evidence="4" id="KW-0723">Serine/threonine-protein kinase</keyword>
<dbReference type="PROSITE" id="PS50011">
    <property type="entry name" value="PROTEIN_KINASE_DOM"/>
    <property type="match status" value="1"/>
</dbReference>
<keyword evidence="10" id="KW-0829">Tyrosine-protein kinase</keyword>
<dbReference type="PROSITE" id="PS00108">
    <property type="entry name" value="PROTEIN_KINASE_ST"/>
    <property type="match status" value="1"/>
</dbReference>
<dbReference type="GO" id="GO:0005634">
    <property type="term" value="C:nucleus"/>
    <property type="evidence" value="ECO:0007669"/>
    <property type="project" value="UniProtKB-SubCell"/>
</dbReference>
<keyword evidence="9 15" id="KW-0067">ATP-binding</keyword>
<feature type="binding site" evidence="15">
    <location>
        <position position="215"/>
    </location>
    <ligand>
        <name>ATP</name>
        <dbReference type="ChEBI" id="CHEBI:30616"/>
    </ligand>
</feature>
<feature type="region of interest" description="Disordered" evidence="16">
    <location>
        <begin position="626"/>
        <end position="681"/>
    </location>
</feature>
<evidence type="ECO:0000256" key="16">
    <source>
        <dbReference type="SAM" id="MobiDB-lite"/>
    </source>
</evidence>
<feature type="compositionally biased region" description="Low complexity" evidence="16">
    <location>
        <begin position="512"/>
        <end position="523"/>
    </location>
</feature>
<dbReference type="GO" id="GO:0004713">
    <property type="term" value="F:protein tyrosine kinase activity"/>
    <property type="evidence" value="ECO:0007669"/>
    <property type="project" value="UniProtKB-KW"/>
</dbReference>
<comment type="catalytic activity">
    <reaction evidence="14">
        <text>L-tyrosyl-[protein] + ATP = O-phospho-L-tyrosyl-[protein] + ADP + H(+)</text>
        <dbReference type="Rhea" id="RHEA:10596"/>
        <dbReference type="Rhea" id="RHEA-COMP:10136"/>
        <dbReference type="Rhea" id="RHEA-COMP:20101"/>
        <dbReference type="ChEBI" id="CHEBI:15378"/>
        <dbReference type="ChEBI" id="CHEBI:30616"/>
        <dbReference type="ChEBI" id="CHEBI:46858"/>
        <dbReference type="ChEBI" id="CHEBI:61978"/>
        <dbReference type="ChEBI" id="CHEBI:456216"/>
        <dbReference type="EC" id="2.7.12.1"/>
    </reaction>
</comment>
<feature type="compositionally biased region" description="Polar residues" evidence="16">
    <location>
        <begin position="571"/>
        <end position="583"/>
    </location>
</feature>
<evidence type="ECO:0000313" key="18">
    <source>
        <dbReference type="Ensembl" id="ENSPKIP00000000284.1"/>
    </source>
</evidence>
<dbReference type="STRING" id="1676925.ENSPKIP00000000284"/>
<keyword evidence="19" id="KW-1185">Reference proteome</keyword>
<dbReference type="PANTHER" id="PTHR24058">
    <property type="entry name" value="DUAL SPECIFICITY PROTEIN KINASE"/>
    <property type="match status" value="1"/>
</dbReference>
<evidence type="ECO:0000256" key="7">
    <source>
        <dbReference type="ARBA" id="ARBA00022741"/>
    </source>
</evidence>
<keyword evidence="5" id="KW-0597">Phosphoprotein</keyword>
<feature type="compositionally biased region" description="Low complexity" evidence="16">
    <location>
        <begin position="648"/>
        <end position="669"/>
    </location>
</feature>
<dbReference type="RefSeq" id="XP_023651902.1">
    <property type="nucleotide sequence ID" value="XM_023796134.2"/>
</dbReference>
<comment type="subcellular location">
    <subcellularLocation>
        <location evidence="1">Nucleus</location>
    </subcellularLocation>
</comment>
<dbReference type="InterPro" id="IPR000719">
    <property type="entry name" value="Prot_kinase_dom"/>
</dbReference>
<dbReference type="Pfam" id="PF00069">
    <property type="entry name" value="Pkinase"/>
    <property type="match status" value="1"/>
</dbReference>
<dbReference type="Gene3D" id="1.10.510.10">
    <property type="entry name" value="Transferase(Phosphotransferase) domain 1"/>
    <property type="match status" value="1"/>
</dbReference>
<evidence type="ECO:0000256" key="3">
    <source>
        <dbReference type="ARBA" id="ARBA00013203"/>
    </source>
</evidence>
<evidence type="ECO:0000256" key="9">
    <source>
        <dbReference type="ARBA" id="ARBA00022840"/>
    </source>
</evidence>
<dbReference type="GO" id="GO:0004674">
    <property type="term" value="F:protein serine/threonine kinase activity"/>
    <property type="evidence" value="ECO:0007669"/>
    <property type="project" value="UniProtKB-KW"/>
</dbReference>
<keyword evidence="6" id="KW-0808">Transferase</keyword>
<evidence type="ECO:0000256" key="8">
    <source>
        <dbReference type="ARBA" id="ARBA00022777"/>
    </source>
</evidence>
<keyword evidence="11" id="KW-0539">Nucleus</keyword>
<feature type="compositionally biased region" description="Pro residues" evidence="16">
    <location>
        <begin position="729"/>
        <end position="738"/>
    </location>
</feature>
<evidence type="ECO:0000256" key="10">
    <source>
        <dbReference type="ARBA" id="ARBA00023137"/>
    </source>
</evidence>
<dbReference type="Proteomes" id="UP000261540">
    <property type="component" value="Unplaced"/>
</dbReference>
<sequence length="827" mass="91661">MVITSTVEEKPQPSNRMVANLPAESWIGNPDQNLYLPQSHLLRKPSRSGSSSGCKPHSSSLCQPAALGFSPAEPTMSSQHSHPSFSNIHSMAEQQQVLSDMTILQRRIPPSFRDPASAPLRKLSVDLIKTYKHINEVYYTKKKRRAQQVPPEDSSTKKERKVYNDGYDDDNYDYIVKNGEKWLDRYEIDSLIGKGSFGQVVKAYDHHEQEWVAIKIIKNKKAFLNQAQIELRLLELMNKHDTEMKYYIVHLKRHFMFRNHLCLVFELLSYNLYDLLRNTNFRGVSLNLTRKFAQQLCTALLFLATPELSIIHCDLKPENILLCNPKRSAIKIVDFGSSCQLGQRIYQYIQSRFYRSPEVLLGMPYDLAIDMWSLGCILVEMHTGEPLFSGSNEVDQMNKIVEVLGVPPNHMLDQAPKARKYFDKLSDGLWTVKKNKDIKKEYKPPATRRLHEILGVETGGPGGRRAGEQGHAPCDYLKFKDLILRMLDYDPKTRITPFYALQHNFFKKTTDEGTNTSSSTSTSPAMDHSHSTSTTSSVSSSGGSSGSSNDNRNYRYSNRYYNSAVTHTDYEMQSPQAPSQQQLRIWPGGEGGPLSNSGDPPYPQLLLHKPAASQHSRHFLSGVGVGMGGIMEPHHPHPIYGSHHSNGRQLRQQQQNQPQNQSQPCQSAQSLMPVSSPQMQDSIELSLSHHHHLGQSSIMPPQSLDSSQYGSSNLHLGLSAFRTRTVMAPQPPPPPPPTASQQQLAQPPPSQDSMVAASGLGYIPPCYLGSNNNNNPPQGSVGVGGSMLTGGPPPRGIGGGGRPDSEESAMMSVCGSGGGGGPNAANS</sequence>
<dbReference type="GeneTree" id="ENSGT00940000160345"/>
<dbReference type="Gene3D" id="3.30.200.20">
    <property type="entry name" value="Phosphorylase Kinase, domain 1"/>
    <property type="match status" value="1"/>
</dbReference>
<dbReference type="InterPro" id="IPR017441">
    <property type="entry name" value="Protein_kinase_ATP_BS"/>
</dbReference>
<evidence type="ECO:0000256" key="15">
    <source>
        <dbReference type="PROSITE-ProRule" id="PRU10141"/>
    </source>
</evidence>
<evidence type="ECO:0000256" key="11">
    <source>
        <dbReference type="ARBA" id="ARBA00023242"/>
    </source>
</evidence>
<dbReference type="InterPro" id="IPR050494">
    <property type="entry name" value="Ser_Thr_dual-spec_kinase"/>
</dbReference>
<dbReference type="FunFam" id="3.30.200.20:FF:000087">
    <property type="entry name" value="Dual specificity tyrosine-phosphorylation-regulated kinase 1A"/>
    <property type="match status" value="1"/>
</dbReference>
<protein>
    <recommendedName>
        <fullName evidence="3">dual-specificity kinase</fullName>
        <ecNumber evidence="3">2.7.12.1</ecNumber>
    </recommendedName>
</protein>
<keyword evidence="8" id="KW-0418">Kinase</keyword>
<dbReference type="InterPro" id="IPR044131">
    <property type="entry name" value="PKc_DYR1A/1B"/>
</dbReference>
<accession>A0A3B3Q3A0</accession>
<evidence type="ECO:0000256" key="14">
    <source>
        <dbReference type="ARBA" id="ARBA00051680"/>
    </source>
</evidence>
<feature type="compositionally biased region" description="Polar residues" evidence="16">
    <location>
        <begin position="670"/>
        <end position="681"/>
    </location>
</feature>
<evidence type="ECO:0000256" key="1">
    <source>
        <dbReference type="ARBA" id="ARBA00004123"/>
    </source>
</evidence>
<feature type="region of interest" description="Disordered" evidence="16">
    <location>
        <begin position="725"/>
        <end position="756"/>
    </location>
</feature>
<evidence type="ECO:0000313" key="19">
    <source>
        <dbReference type="Proteomes" id="UP000261540"/>
    </source>
</evidence>
<evidence type="ECO:0000256" key="12">
    <source>
        <dbReference type="ARBA" id="ARBA00049003"/>
    </source>
</evidence>
<dbReference type="SMART" id="SM00220">
    <property type="entry name" value="S_TKc"/>
    <property type="match status" value="1"/>
</dbReference>
<dbReference type="GO" id="GO:0004712">
    <property type="term" value="F:protein serine/threonine/tyrosine kinase activity"/>
    <property type="evidence" value="ECO:0007669"/>
    <property type="project" value="UniProtKB-EC"/>
</dbReference>
<dbReference type="PANTHER" id="PTHR24058:SF12">
    <property type="entry name" value="DUAL SPECIFICITY TYROSINE-PHOSPHORYLATION-REGULATED KINASE 1B"/>
    <property type="match status" value="1"/>
</dbReference>
<dbReference type="GO" id="GO:0001706">
    <property type="term" value="P:endoderm formation"/>
    <property type="evidence" value="ECO:0007669"/>
    <property type="project" value="Ensembl"/>
</dbReference>
<feature type="region of interest" description="Disordered" evidence="16">
    <location>
        <begin position="509"/>
        <end position="555"/>
    </location>
</feature>
<name>A0A3B3Q3A0_9TELE</name>
<dbReference type="Ensembl" id="ENSPKIT00000024172.1">
    <property type="protein sequence ID" value="ENSPKIP00000000284.1"/>
    <property type="gene ID" value="ENSPKIG00000018997.1"/>
</dbReference>
<comment type="similarity">
    <text evidence="2">Belongs to the protein kinase superfamily. CMGC Ser/Thr protein kinase family. MNB/DYRK subfamily.</text>
</comment>
<feature type="compositionally biased region" description="Low complexity" evidence="16">
    <location>
        <begin position="531"/>
        <end position="555"/>
    </location>
</feature>
<evidence type="ECO:0000259" key="17">
    <source>
        <dbReference type="PROSITE" id="PS50011"/>
    </source>
</evidence>
<feature type="compositionally biased region" description="Low complexity" evidence="16">
    <location>
        <begin position="771"/>
        <end position="780"/>
    </location>
</feature>
<evidence type="ECO:0000256" key="5">
    <source>
        <dbReference type="ARBA" id="ARBA00022553"/>
    </source>
</evidence>
<feature type="compositionally biased region" description="Gly residues" evidence="16">
    <location>
        <begin position="815"/>
        <end position="827"/>
    </location>
</feature>
<reference evidence="18" key="1">
    <citation type="submission" date="2025-08" db="UniProtKB">
        <authorList>
            <consortium name="Ensembl"/>
        </authorList>
    </citation>
    <scope>IDENTIFICATION</scope>
</reference>
<dbReference type="InterPro" id="IPR008271">
    <property type="entry name" value="Ser/Thr_kinase_AS"/>
</dbReference>
<dbReference type="AlphaFoldDB" id="A0A3B3Q3A0"/>
<dbReference type="GO" id="GO:0005524">
    <property type="term" value="F:ATP binding"/>
    <property type="evidence" value="ECO:0007669"/>
    <property type="project" value="UniProtKB-UniRule"/>
</dbReference>
<keyword evidence="7 15" id="KW-0547">Nucleotide-binding</keyword>
<evidence type="ECO:0000256" key="2">
    <source>
        <dbReference type="ARBA" id="ARBA00008867"/>
    </source>
</evidence>
<dbReference type="GeneID" id="111835630"/>
<proteinExistence type="inferred from homology"/>
<dbReference type="FunFam" id="1.10.510.10:FF:000264">
    <property type="entry name" value="dual specificity tyrosine-phosphorylation-regulated kinase 1B isoform X3"/>
    <property type="match status" value="1"/>
</dbReference>
<dbReference type="CTD" id="9149"/>
<reference evidence="18" key="2">
    <citation type="submission" date="2025-09" db="UniProtKB">
        <authorList>
            <consortium name="Ensembl"/>
        </authorList>
    </citation>
    <scope>IDENTIFICATION</scope>
</reference>
<organism evidence="18 19">
    <name type="scientific">Paramormyrops kingsleyae</name>
    <dbReference type="NCBI Taxonomy" id="1676925"/>
    <lineage>
        <taxon>Eukaryota</taxon>
        <taxon>Metazoa</taxon>
        <taxon>Chordata</taxon>
        <taxon>Craniata</taxon>
        <taxon>Vertebrata</taxon>
        <taxon>Euteleostomi</taxon>
        <taxon>Actinopterygii</taxon>
        <taxon>Neopterygii</taxon>
        <taxon>Teleostei</taxon>
        <taxon>Osteoglossocephala</taxon>
        <taxon>Osteoglossomorpha</taxon>
        <taxon>Osteoglossiformes</taxon>
        <taxon>Mormyridae</taxon>
        <taxon>Paramormyrops</taxon>
    </lineage>
</organism>
<comment type="catalytic activity">
    <reaction evidence="13">
        <text>L-threonyl-[protein] + ATP = O-phospho-L-threonyl-[protein] + ADP + H(+)</text>
        <dbReference type="Rhea" id="RHEA:46608"/>
        <dbReference type="Rhea" id="RHEA-COMP:11060"/>
        <dbReference type="Rhea" id="RHEA-COMP:11605"/>
        <dbReference type="ChEBI" id="CHEBI:15378"/>
        <dbReference type="ChEBI" id="CHEBI:30013"/>
        <dbReference type="ChEBI" id="CHEBI:30616"/>
        <dbReference type="ChEBI" id="CHEBI:61977"/>
        <dbReference type="ChEBI" id="CHEBI:456216"/>
        <dbReference type="EC" id="2.7.12.1"/>
    </reaction>
</comment>
<evidence type="ECO:0000256" key="4">
    <source>
        <dbReference type="ARBA" id="ARBA00022527"/>
    </source>
</evidence>
<dbReference type="PROSITE" id="PS00107">
    <property type="entry name" value="PROTEIN_KINASE_ATP"/>
    <property type="match status" value="1"/>
</dbReference>
<feature type="region of interest" description="Disordered" evidence="16">
    <location>
        <begin position="771"/>
        <end position="827"/>
    </location>
</feature>
<comment type="catalytic activity">
    <reaction evidence="12">
        <text>L-seryl-[protein] + ATP = O-phospho-L-seryl-[protein] + ADP + H(+)</text>
        <dbReference type="Rhea" id="RHEA:17989"/>
        <dbReference type="Rhea" id="RHEA-COMP:9863"/>
        <dbReference type="Rhea" id="RHEA-COMP:11604"/>
        <dbReference type="ChEBI" id="CHEBI:15378"/>
        <dbReference type="ChEBI" id="CHEBI:29999"/>
        <dbReference type="ChEBI" id="CHEBI:30616"/>
        <dbReference type="ChEBI" id="CHEBI:83421"/>
        <dbReference type="ChEBI" id="CHEBI:456216"/>
        <dbReference type="EC" id="2.7.12.1"/>
    </reaction>
</comment>
<evidence type="ECO:0000256" key="6">
    <source>
        <dbReference type="ARBA" id="ARBA00022679"/>
    </source>
</evidence>